<dbReference type="PANTHER" id="PTHR23513:SF11">
    <property type="entry name" value="STAPHYLOFERRIN A TRANSPORTER"/>
    <property type="match status" value="1"/>
</dbReference>
<evidence type="ECO:0000256" key="2">
    <source>
        <dbReference type="ARBA" id="ARBA00022475"/>
    </source>
</evidence>
<evidence type="ECO:0000256" key="4">
    <source>
        <dbReference type="ARBA" id="ARBA00022989"/>
    </source>
</evidence>
<name>A0A9W6RU83_9ACTN</name>
<organism evidence="7 10">
    <name type="scientific">Actinoallomurus iriomotensis</name>
    <dbReference type="NCBI Taxonomy" id="478107"/>
    <lineage>
        <taxon>Bacteria</taxon>
        <taxon>Bacillati</taxon>
        <taxon>Actinomycetota</taxon>
        <taxon>Actinomycetes</taxon>
        <taxon>Streptosporangiales</taxon>
        <taxon>Thermomonosporaceae</taxon>
        <taxon>Actinoallomurus</taxon>
    </lineage>
</organism>
<feature type="transmembrane region" description="Helical" evidence="6">
    <location>
        <begin position="12"/>
        <end position="37"/>
    </location>
</feature>
<comment type="caution">
    <text evidence="7">The sequence shown here is derived from an EMBL/GenBank/DDBJ whole genome shotgun (WGS) entry which is preliminary data.</text>
</comment>
<evidence type="ECO:0000256" key="3">
    <source>
        <dbReference type="ARBA" id="ARBA00022692"/>
    </source>
</evidence>
<dbReference type="Proteomes" id="UP001165135">
    <property type="component" value="Unassembled WGS sequence"/>
</dbReference>
<feature type="transmembrane region" description="Helical" evidence="6">
    <location>
        <begin position="251"/>
        <end position="271"/>
    </location>
</feature>
<feature type="transmembrane region" description="Helical" evidence="6">
    <location>
        <begin position="372"/>
        <end position="392"/>
    </location>
</feature>
<evidence type="ECO:0000256" key="6">
    <source>
        <dbReference type="SAM" id="Phobius"/>
    </source>
</evidence>
<feature type="transmembrane region" description="Helical" evidence="6">
    <location>
        <begin position="49"/>
        <end position="69"/>
    </location>
</feature>
<dbReference type="Gene3D" id="1.20.1250.20">
    <property type="entry name" value="MFS general substrate transporter like domains"/>
    <property type="match status" value="1"/>
</dbReference>
<keyword evidence="3 6" id="KW-0812">Transmembrane</keyword>
<dbReference type="EMBL" id="BSTJ01000014">
    <property type="protein sequence ID" value="GLY80247.1"/>
    <property type="molecule type" value="Genomic_DNA"/>
</dbReference>
<evidence type="ECO:0000256" key="1">
    <source>
        <dbReference type="ARBA" id="ARBA00004651"/>
    </source>
</evidence>
<protein>
    <recommendedName>
        <fullName evidence="11">MFS transporter</fullName>
    </recommendedName>
</protein>
<feature type="transmembrane region" description="Helical" evidence="6">
    <location>
        <begin position="283"/>
        <end position="301"/>
    </location>
</feature>
<evidence type="ECO:0000313" key="10">
    <source>
        <dbReference type="Proteomes" id="UP001165135"/>
    </source>
</evidence>
<proteinExistence type="predicted"/>
<evidence type="ECO:0000256" key="5">
    <source>
        <dbReference type="ARBA" id="ARBA00023136"/>
    </source>
</evidence>
<dbReference type="AlphaFoldDB" id="A0A9W6RU83"/>
<dbReference type="GO" id="GO:0022857">
    <property type="term" value="F:transmembrane transporter activity"/>
    <property type="evidence" value="ECO:0007669"/>
    <property type="project" value="InterPro"/>
</dbReference>
<dbReference type="RefSeq" id="WP_285577914.1">
    <property type="nucleotide sequence ID" value="NZ_BSTJ01000014.1"/>
</dbReference>
<evidence type="ECO:0000313" key="9">
    <source>
        <dbReference type="Proteomes" id="UP001165074"/>
    </source>
</evidence>
<evidence type="ECO:0008006" key="11">
    <source>
        <dbReference type="Google" id="ProtNLM"/>
    </source>
</evidence>
<dbReference type="Pfam" id="PF07690">
    <property type="entry name" value="MFS_1"/>
    <property type="match status" value="1"/>
</dbReference>
<feature type="transmembrane region" description="Helical" evidence="6">
    <location>
        <begin position="143"/>
        <end position="163"/>
    </location>
</feature>
<evidence type="ECO:0000313" key="8">
    <source>
        <dbReference type="EMBL" id="GLY88220.1"/>
    </source>
</evidence>
<dbReference type="Proteomes" id="UP001165074">
    <property type="component" value="Unassembled WGS sequence"/>
</dbReference>
<dbReference type="InterPro" id="IPR036259">
    <property type="entry name" value="MFS_trans_sf"/>
</dbReference>
<dbReference type="CDD" id="cd06173">
    <property type="entry name" value="MFS_MefA_like"/>
    <property type="match status" value="1"/>
</dbReference>
<sequence>MSAGARSARTAFRLLLWARTISALSDFMVPAALAIAIVDRGGTPGELGLVLACALVPKVVLLPFGGALADRFDARRAAIAADAVRVVTQALIALELTASSPDVAVIAGAQVVAGSAAACSLPTTWPLLIAVVPPPERQRANSLLSIGRSVALLLGPTIAGTLILTTGPAAVFVIDASAFAAGAALLSRVRTGRTGHAGRSLWADLRAGWAEVRARDWYWTSLVAHASWNFASGVLVTIGPSVVIHRMGGRTVWVVLLQAGGIGLLAGSALATRVRLRRPVLTGNLGFCVYAAPLLLLAAGATAPVVIGAYGVAMALAGLMDPIWDSTVQALMPEHVLARVTAYELVLSLGAQPLGVALAPTLAAATGPGVPLVATAAIVAATCAGTAAVPGVRRLRVDAL</sequence>
<dbReference type="GO" id="GO:0005886">
    <property type="term" value="C:plasma membrane"/>
    <property type="evidence" value="ECO:0007669"/>
    <property type="project" value="UniProtKB-SubCell"/>
</dbReference>
<dbReference type="PANTHER" id="PTHR23513">
    <property type="entry name" value="INTEGRAL MEMBRANE EFFLUX PROTEIN-RELATED"/>
    <property type="match status" value="1"/>
</dbReference>
<dbReference type="SUPFAM" id="SSF103473">
    <property type="entry name" value="MFS general substrate transporter"/>
    <property type="match status" value="1"/>
</dbReference>
<dbReference type="InterPro" id="IPR011701">
    <property type="entry name" value="MFS"/>
</dbReference>
<feature type="transmembrane region" description="Helical" evidence="6">
    <location>
        <begin position="217"/>
        <end position="239"/>
    </location>
</feature>
<accession>A0A9W6RU83</accession>
<reference evidence="7" key="1">
    <citation type="submission" date="2023-03" db="EMBL/GenBank/DDBJ databases">
        <title>Actinoallomurus iriomotensis NBRC 103681.</title>
        <authorList>
            <person name="Ichikawa N."/>
            <person name="Sato H."/>
            <person name="Tonouchi N."/>
        </authorList>
    </citation>
    <scope>NUCLEOTIDE SEQUENCE</scope>
    <source>
        <strain evidence="7">NBRC 103681</strain>
    </source>
</reference>
<keyword evidence="2" id="KW-1003">Cell membrane</keyword>
<evidence type="ECO:0000313" key="7">
    <source>
        <dbReference type="EMBL" id="GLY80247.1"/>
    </source>
</evidence>
<keyword evidence="4 6" id="KW-1133">Transmembrane helix</keyword>
<comment type="subcellular location">
    <subcellularLocation>
        <location evidence="1">Cell membrane</location>
        <topology evidence="1">Multi-pass membrane protein</topology>
    </subcellularLocation>
</comment>
<reference evidence="8" key="2">
    <citation type="submission" date="2023-03" db="EMBL/GenBank/DDBJ databases">
        <title>Actinoallomurus iriomotensis NBRC 103684.</title>
        <authorList>
            <person name="Ichikawa N."/>
            <person name="Sato H."/>
            <person name="Tonouchi N."/>
        </authorList>
    </citation>
    <scope>NUCLEOTIDE SEQUENCE</scope>
    <source>
        <strain evidence="8">NBRC 103684</strain>
    </source>
</reference>
<gene>
    <name evidence="7" type="ORF">Airi01_085140</name>
    <name evidence="8" type="ORF">Airi02_061490</name>
</gene>
<feature type="transmembrane region" description="Helical" evidence="6">
    <location>
        <begin position="345"/>
        <end position="366"/>
    </location>
</feature>
<keyword evidence="5 6" id="KW-0472">Membrane</keyword>
<keyword evidence="9" id="KW-1185">Reference proteome</keyword>
<dbReference type="EMBL" id="BSTK01000010">
    <property type="protein sequence ID" value="GLY88220.1"/>
    <property type="molecule type" value="Genomic_DNA"/>
</dbReference>